<comment type="catalytic activity">
    <reaction evidence="8">
        <text>L-seryl-[protein] + ATP = O-phospho-L-seryl-[protein] + ADP + H(+)</text>
        <dbReference type="Rhea" id="RHEA:17989"/>
        <dbReference type="Rhea" id="RHEA-COMP:9863"/>
        <dbReference type="Rhea" id="RHEA-COMP:11604"/>
        <dbReference type="ChEBI" id="CHEBI:15378"/>
        <dbReference type="ChEBI" id="CHEBI:29999"/>
        <dbReference type="ChEBI" id="CHEBI:30616"/>
        <dbReference type="ChEBI" id="CHEBI:83421"/>
        <dbReference type="ChEBI" id="CHEBI:456216"/>
        <dbReference type="EC" id="2.7.11.1"/>
    </reaction>
</comment>
<keyword evidence="6" id="KW-0067">ATP-binding</keyword>
<dbReference type="EC" id="2.7.11.1" evidence="1"/>
<evidence type="ECO:0000313" key="11">
    <source>
        <dbReference type="EMBL" id="SPD33055.1"/>
    </source>
</evidence>
<dbReference type="InterPro" id="IPR000719">
    <property type="entry name" value="Prot_kinase_dom"/>
</dbReference>
<reference evidence="11" key="1">
    <citation type="submission" date="2018-02" db="EMBL/GenBank/DDBJ databases">
        <authorList>
            <person name="Cohen D.B."/>
            <person name="Kent A.D."/>
        </authorList>
    </citation>
    <scope>NUCLEOTIDE SEQUENCE</scope>
</reference>
<evidence type="ECO:0000256" key="1">
    <source>
        <dbReference type="ARBA" id="ARBA00012513"/>
    </source>
</evidence>
<evidence type="ECO:0000259" key="10">
    <source>
        <dbReference type="PROSITE" id="PS50011"/>
    </source>
</evidence>
<organism evidence="11">
    <name type="scientific">Fagus sylvatica</name>
    <name type="common">Beechnut</name>
    <dbReference type="NCBI Taxonomy" id="28930"/>
    <lineage>
        <taxon>Eukaryota</taxon>
        <taxon>Viridiplantae</taxon>
        <taxon>Streptophyta</taxon>
        <taxon>Embryophyta</taxon>
        <taxon>Tracheophyta</taxon>
        <taxon>Spermatophyta</taxon>
        <taxon>Magnoliopsida</taxon>
        <taxon>eudicotyledons</taxon>
        <taxon>Gunneridae</taxon>
        <taxon>Pentapetalae</taxon>
        <taxon>rosids</taxon>
        <taxon>fabids</taxon>
        <taxon>Fagales</taxon>
        <taxon>Fagaceae</taxon>
        <taxon>Fagus</taxon>
    </lineage>
</organism>
<evidence type="ECO:0000256" key="3">
    <source>
        <dbReference type="ARBA" id="ARBA00022679"/>
    </source>
</evidence>
<evidence type="ECO:0000256" key="6">
    <source>
        <dbReference type="ARBA" id="ARBA00022840"/>
    </source>
</evidence>
<evidence type="ECO:0000256" key="8">
    <source>
        <dbReference type="ARBA" id="ARBA00048679"/>
    </source>
</evidence>
<dbReference type="SMART" id="SM00219">
    <property type="entry name" value="TyrKc"/>
    <property type="match status" value="1"/>
</dbReference>
<proteinExistence type="predicted"/>
<dbReference type="GO" id="GO:0005886">
    <property type="term" value="C:plasma membrane"/>
    <property type="evidence" value="ECO:0007669"/>
    <property type="project" value="TreeGrafter"/>
</dbReference>
<dbReference type="InterPro" id="IPR011009">
    <property type="entry name" value="Kinase-like_dom_sf"/>
</dbReference>
<sequence>MFRNELQLLCQLSHPNLVPLIGYCIDEPEMILVNGSLSDRLFVTDSDSDPLPWKQRLKICIGVARGLHYLHTGVKHCIIHRDLKTRSILSDEKWEAKLSDFRLQTRCQLNIHTQWRSRHLLEVTKLVFKKEGESRRRVPPQASGKLQKKRKKVPARSTKGVADVEARHGTGRTSHAVQIGSLPATISWTMRPQMRERRLYRDGGVRGGGYGRGNKGEWLLG</sequence>
<dbReference type="GO" id="GO:0004714">
    <property type="term" value="F:transmembrane receptor protein tyrosine kinase activity"/>
    <property type="evidence" value="ECO:0007669"/>
    <property type="project" value="InterPro"/>
</dbReference>
<dbReference type="InterPro" id="IPR045272">
    <property type="entry name" value="ANXUR1/2-like"/>
</dbReference>
<dbReference type="EMBL" id="OIVN01006434">
    <property type="protein sequence ID" value="SPD33055.1"/>
    <property type="molecule type" value="Genomic_DNA"/>
</dbReference>
<dbReference type="SUPFAM" id="SSF56112">
    <property type="entry name" value="Protein kinase-like (PK-like)"/>
    <property type="match status" value="1"/>
</dbReference>
<dbReference type="PROSITE" id="PS50011">
    <property type="entry name" value="PROTEIN_KINASE_DOM"/>
    <property type="match status" value="1"/>
</dbReference>
<gene>
    <name evidence="11" type="ORF">FSB_LOCUS60937</name>
</gene>
<dbReference type="Gene3D" id="3.30.200.20">
    <property type="entry name" value="Phosphorylase Kinase, domain 1"/>
    <property type="match status" value="1"/>
</dbReference>
<dbReference type="FunFam" id="1.10.510.10:FF:001023">
    <property type="entry name" value="Os07g0541700 protein"/>
    <property type="match status" value="1"/>
</dbReference>
<dbReference type="InterPro" id="IPR020635">
    <property type="entry name" value="Tyr_kinase_cat_dom"/>
</dbReference>
<dbReference type="PANTHER" id="PTHR27003:SF451">
    <property type="entry name" value="PROTEIN KINASE DOMAIN-CONTAINING PROTEIN"/>
    <property type="match status" value="1"/>
</dbReference>
<evidence type="ECO:0000256" key="5">
    <source>
        <dbReference type="ARBA" id="ARBA00022777"/>
    </source>
</evidence>
<keyword evidence="3" id="KW-0808">Transferase</keyword>
<dbReference type="Gene3D" id="1.10.510.10">
    <property type="entry name" value="Transferase(Phosphotransferase) domain 1"/>
    <property type="match status" value="1"/>
</dbReference>
<dbReference type="Pfam" id="PF07714">
    <property type="entry name" value="PK_Tyr_Ser-Thr"/>
    <property type="match status" value="1"/>
</dbReference>
<evidence type="ECO:0000256" key="4">
    <source>
        <dbReference type="ARBA" id="ARBA00022741"/>
    </source>
</evidence>
<accession>A0A2N9J8V5</accession>
<keyword evidence="5" id="KW-0418">Kinase</keyword>
<keyword evidence="2" id="KW-0723">Serine/threonine-protein kinase</keyword>
<dbReference type="GO" id="GO:0005524">
    <property type="term" value="F:ATP binding"/>
    <property type="evidence" value="ECO:0007669"/>
    <property type="project" value="UniProtKB-KW"/>
</dbReference>
<feature type="region of interest" description="Disordered" evidence="9">
    <location>
        <begin position="132"/>
        <end position="162"/>
    </location>
</feature>
<comment type="catalytic activity">
    <reaction evidence="7">
        <text>L-threonyl-[protein] + ATP = O-phospho-L-threonyl-[protein] + ADP + H(+)</text>
        <dbReference type="Rhea" id="RHEA:46608"/>
        <dbReference type="Rhea" id="RHEA-COMP:11060"/>
        <dbReference type="Rhea" id="RHEA-COMP:11605"/>
        <dbReference type="ChEBI" id="CHEBI:15378"/>
        <dbReference type="ChEBI" id="CHEBI:30013"/>
        <dbReference type="ChEBI" id="CHEBI:30616"/>
        <dbReference type="ChEBI" id="CHEBI:61977"/>
        <dbReference type="ChEBI" id="CHEBI:456216"/>
        <dbReference type="EC" id="2.7.11.1"/>
    </reaction>
</comment>
<feature type="domain" description="Protein kinase" evidence="10">
    <location>
        <begin position="1"/>
        <end position="221"/>
    </location>
</feature>
<evidence type="ECO:0000256" key="7">
    <source>
        <dbReference type="ARBA" id="ARBA00047899"/>
    </source>
</evidence>
<keyword evidence="4" id="KW-0547">Nucleotide-binding</keyword>
<dbReference type="AlphaFoldDB" id="A0A2N9J8V5"/>
<dbReference type="PANTHER" id="PTHR27003">
    <property type="entry name" value="OS07G0166700 PROTEIN"/>
    <property type="match status" value="1"/>
</dbReference>
<protein>
    <recommendedName>
        <fullName evidence="1">non-specific serine/threonine protein kinase</fullName>
        <ecNumber evidence="1">2.7.11.1</ecNumber>
    </recommendedName>
</protein>
<evidence type="ECO:0000256" key="2">
    <source>
        <dbReference type="ARBA" id="ARBA00022527"/>
    </source>
</evidence>
<dbReference type="GO" id="GO:0004674">
    <property type="term" value="F:protein serine/threonine kinase activity"/>
    <property type="evidence" value="ECO:0007669"/>
    <property type="project" value="UniProtKB-KW"/>
</dbReference>
<name>A0A2N9J8V5_FAGSY</name>
<dbReference type="InterPro" id="IPR001245">
    <property type="entry name" value="Ser-Thr/Tyr_kinase_cat_dom"/>
</dbReference>
<dbReference type="GO" id="GO:0009506">
    <property type="term" value="C:plasmodesma"/>
    <property type="evidence" value="ECO:0007669"/>
    <property type="project" value="TreeGrafter"/>
</dbReference>
<evidence type="ECO:0000256" key="9">
    <source>
        <dbReference type="SAM" id="MobiDB-lite"/>
    </source>
</evidence>